<dbReference type="InterPro" id="IPR001451">
    <property type="entry name" value="Hexapep"/>
</dbReference>
<dbReference type="InterPro" id="IPR007691">
    <property type="entry name" value="LpxD"/>
</dbReference>
<organism evidence="8">
    <name type="scientific">bioreactor metagenome</name>
    <dbReference type="NCBI Taxonomy" id="1076179"/>
    <lineage>
        <taxon>unclassified sequences</taxon>
        <taxon>metagenomes</taxon>
        <taxon>ecological metagenomes</taxon>
    </lineage>
</organism>
<dbReference type="GO" id="GO:0016410">
    <property type="term" value="F:N-acyltransferase activity"/>
    <property type="evidence" value="ECO:0007669"/>
    <property type="project" value="InterPro"/>
</dbReference>
<dbReference type="NCBIfam" id="TIGR01853">
    <property type="entry name" value="lipid_A_lpxD"/>
    <property type="match status" value="1"/>
</dbReference>
<evidence type="ECO:0000256" key="4">
    <source>
        <dbReference type="ARBA" id="ARBA00022737"/>
    </source>
</evidence>
<reference evidence="8" key="1">
    <citation type="submission" date="2019-08" db="EMBL/GenBank/DDBJ databases">
        <authorList>
            <person name="Kucharzyk K."/>
            <person name="Murdoch R.W."/>
            <person name="Higgins S."/>
            <person name="Loffler F."/>
        </authorList>
    </citation>
    <scope>NUCLEOTIDE SEQUENCE</scope>
</reference>
<dbReference type="EMBL" id="VSSQ01026718">
    <property type="protein sequence ID" value="MPM75578.1"/>
    <property type="molecule type" value="Genomic_DNA"/>
</dbReference>
<dbReference type="Gene3D" id="2.160.10.10">
    <property type="entry name" value="Hexapeptide repeat proteins"/>
    <property type="match status" value="1"/>
</dbReference>
<evidence type="ECO:0000256" key="2">
    <source>
        <dbReference type="ARBA" id="ARBA00022556"/>
    </source>
</evidence>
<comment type="caution">
    <text evidence="8">The sequence shown here is derived from an EMBL/GenBank/DDBJ whole genome shotgun (WGS) entry which is preliminary data.</text>
</comment>
<keyword evidence="3 8" id="KW-0808">Transferase</keyword>
<dbReference type="NCBIfam" id="NF002060">
    <property type="entry name" value="PRK00892.1"/>
    <property type="match status" value="1"/>
</dbReference>
<dbReference type="CDD" id="cd03352">
    <property type="entry name" value="LbH_LpxD"/>
    <property type="match status" value="1"/>
</dbReference>
<evidence type="ECO:0000256" key="3">
    <source>
        <dbReference type="ARBA" id="ARBA00022679"/>
    </source>
</evidence>
<keyword evidence="6 8" id="KW-0012">Acyltransferase</keyword>
<evidence type="ECO:0000256" key="1">
    <source>
        <dbReference type="ARBA" id="ARBA00022516"/>
    </source>
</evidence>
<keyword evidence="5" id="KW-0443">Lipid metabolism</keyword>
<dbReference type="InterPro" id="IPR011004">
    <property type="entry name" value="Trimer_LpxA-like_sf"/>
</dbReference>
<name>A0A645CFA1_9ZZZZ</name>
<keyword evidence="1" id="KW-0444">Lipid biosynthesis</keyword>
<dbReference type="PANTHER" id="PTHR43378:SF2">
    <property type="entry name" value="UDP-3-O-ACYLGLUCOSAMINE N-ACYLTRANSFERASE 1, MITOCHONDRIAL-RELATED"/>
    <property type="match status" value="1"/>
</dbReference>
<dbReference type="Pfam" id="PF00132">
    <property type="entry name" value="Hexapep"/>
    <property type="match status" value="2"/>
</dbReference>
<dbReference type="Pfam" id="PF14602">
    <property type="entry name" value="Hexapep_2"/>
    <property type="match status" value="1"/>
</dbReference>
<dbReference type="HAMAP" id="MF_00523">
    <property type="entry name" value="LpxD"/>
    <property type="match status" value="1"/>
</dbReference>
<dbReference type="InterPro" id="IPR020573">
    <property type="entry name" value="UDP_GlcNAc_AcTrfase_non-rep"/>
</dbReference>
<evidence type="ECO:0000259" key="7">
    <source>
        <dbReference type="Pfam" id="PF04613"/>
    </source>
</evidence>
<dbReference type="EC" id="2.3.1.-" evidence="8"/>
<protein>
    <submittedName>
        <fullName evidence="8">UDP-3-O-acylglucosamine N-acyltransferase</fullName>
        <ecNumber evidence="8">2.3.1.-</ecNumber>
    </submittedName>
</protein>
<feature type="domain" description="UDP-3-O-[3-hydroxymyristoyl] glucosamine N-acyltransferase non-repeat region" evidence="7">
    <location>
        <begin position="22"/>
        <end position="89"/>
    </location>
</feature>
<keyword evidence="2" id="KW-0441">Lipid A biosynthesis</keyword>
<evidence type="ECO:0000313" key="8">
    <source>
        <dbReference type="EMBL" id="MPM75578.1"/>
    </source>
</evidence>
<proteinExistence type="inferred from homology"/>
<keyword evidence="4" id="KW-0677">Repeat</keyword>
<sequence length="329" mass="34943">MELTAQTISDHLGGEIVGDSQIKVNSVARIEQGKPGNLCFLANPKYEQYLYTTKASIVLINKSFEPTAPVSSTLIKVDDAYQAIASLLDLFNTLKAQQKSGRSFSAKIAWSAKIGKKVYVGAHSYVGKKSVVGEGSQIYPQVYIGEFVTIGKNCILYPGVKIYAGCKIGDNCILHSNVVIGSDGFGFAPTPDGSYKKIPQTGNVVIEDNVEIGANTVIDRATMGSTVIEKGVKLDNLIQIAHNVVVGSNTVMAAQCGIAGSTKIGKNCMFGGQVGIAGHLTIADNTKIGAQAGIMSNIKEEGKTLLGSPALDAKEYMKAYSIFRKLHKS</sequence>
<dbReference type="Pfam" id="PF04613">
    <property type="entry name" value="LpxD"/>
    <property type="match status" value="1"/>
</dbReference>
<accession>A0A645CFA1</accession>
<dbReference type="GO" id="GO:0009245">
    <property type="term" value="P:lipid A biosynthetic process"/>
    <property type="evidence" value="ECO:0007669"/>
    <property type="project" value="UniProtKB-KW"/>
</dbReference>
<dbReference type="PANTHER" id="PTHR43378">
    <property type="entry name" value="UDP-3-O-ACYLGLUCOSAMINE N-ACYLTRANSFERASE"/>
    <property type="match status" value="1"/>
</dbReference>
<dbReference type="Gene3D" id="3.40.1390.10">
    <property type="entry name" value="MurE/MurF, N-terminal domain"/>
    <property type="match status" value="1"/>
</dbReference>
<evidence type="ECO:0000256" key="6">
    <source>
        <dbReference type="ARBA" id="ARBA00023315"/>
    </source>
</evidence>
<gene>
    <name evidence="8" type="primary">lpxD_33</name>
    <name evidence="8" type="ORF">SDC9_122572</name>
</gene>
<evidence type="ECO:0000256" key="5">
    <source>
        <dbReference type="ARBA" id="ARBA00023098"/>
    </source>
</evidence>
<dbReference type="GO" id="GO:0016020">
    <property type="term" value="C:membrane"/>
    <property type="evidence" value="ECO:0007669"/>
    <property type="project" value="GOC"/>
</dbReference>
<dbReference type="SUPFAM" id="SSF51161">
    <property type="entry name" value="Trimeric LpxA-like enzymes"/>
    <property type="match status" value="1"/>
</dbReference>
<dbReference type="AlphaFoldDB" id="A0A645CFA1"/>